<dbReference type="PROSITE" id="PS00107">
    <property type="entry name" value="PROTEIN_KINASE_ATP"/>
    <property type="match status" value="1"/>
</dbReference>
<dbReference type="InterPro" id="IPR000719">
    <property type="entry name" value="Prot_kinase_dom"/>
</dbReference>
<evidence type="ECO:0000256" key="1">
    <source>
        <dbReference type="ARBA" id="ARBA00004162"/>
    </source>
</evidence>
<evidence type="ECO:0000256" key="19">
    <source>
        <dbReference type="ARBA" id="ARBA00047899"/>
    </source>
</evidence>
<keyword evidence="7" id="KW-0433">Leucine-rich repeat</keyword>
<dbReference type="EC" id="2.7.11.1" evidence="3"/>
<dbReference type="SUPFAM" id="SSF56112">
    <property type="entry name" value="Protein kinase-like (PK-like)"/>
    <property type="match status" value="1"/>
</dbReference>
<evidence type="ECO:0000256" key="11">
    <source>
        <dbReference type="ARBA" id="ARBA00022737"/>
    </source>
</evidence>
<evidence type="ECO:0000256" key="4">
    <source>
        <dbReference type="ARBA" id="ARBA00022475"/>
    </source>
</evidence>
<dbReference type="InterPro" id="IPR003591">
    <property type="entry name" value="Leu-rich_rpt_typical-subtyp"/>
</dbReference>
<dbReference type="FunFam" id="3.80.10.10:FF:000400">
    <property type="entry name" value="Nuclear pore complex protein NUP107"/>
    <property type="match status" value="1"/>
</dbReference>
<evidence type="ECO:0000256" key="20">
    <source>
        <dbReference type="ARBA" id="ARBA00048679"/>
    </source>
</evidence>
<dbReference type="InterPro" id="IPR013210">
    <property type="entry name" value="LRR_N_plant-typ"/>
</dbReference>
<proteinExistence type="inferred from homology"/>
<feature type="chain" id="PRO_5022915049" description="non-specific serine/threonine protein kinase" evidence="23">
    <location>
        <begin position="23"/>
        <end position="1017"/>
    </location>
</feature>
<evidence type="ECO:0000256" key="10">
    <source>
        <dbReference type="ARBA" id="ARBA00022729"/>
    </source>
</evidence>
<dbReference type="EMBL" id="CM017614">
    <property type="protein sequence ID" value="TYI29509.1"/>
    <property type="molecule type" value="Genomic_DNA"/>
</dbReference>
<feature type="binding site" evidence="21">
    <location>
        <position position="759"/>
    </location>
    <ligand>
        <name>ATP</name>
        <dbReference type="ChEBI" id="CHEBI:30616"/>
    </ligand>
</feature>
<dbReference type="FunFam" id="1.10.510.10:FF:000358">
    <property type="entry name" value="Putative leucine-rich repeat receptor-like serine/threonine-protein kinase"/>
    <property type="match status" value="1"/>
</dbReference>
<evidence type="ECO:0000256" key="23">
    <source>
        <dbReference type="SAM" id="SignalP"/>
    </source>
</evidence>
<comment type="similarity">
    <text evidence="2">Belongs to the protein kinase superfamily. Ser/Thr protein kinase family.</text>
</comment>
<evidence type="ECO:0000256" key="18">
    <source>
        <dbReference type="ARBA" id="ARBA00023180"/>
    </source>
</evidence>
<protein>
    <recommendedName>
        <fullName evidence="3">non-specific serine/threonine protein kinase</fullName>
        <ecNumber evidence="3">2.7.11.1</ecNumber>
    </recommendedName>
</protein>
<evidence type="ECO:0000256" key="21">
    <source>
        <dbReference type="PROSITE-ProRule" id="PRU10141"/>
    </source>
</evidence>
<dbReference type="GO" id="GO:0009653">
    <property type="term" value="P:anatomical structure morphogenesis"/>
    <property type="evidence" value="ECO:0007669"/>
    <property type="project" value="UniProtKB-ARBA"/>
</dbReference>
<gene>
    <name evidence="25" type="ORF">ES332_A05G321000v1</name>
</gene>
<dbReference type="Pfam" id="PF07714">
    <property type="entry name" value="PK_Tyr_Ser-Thr"/>
    <property type="match status" value="1"/>
</dbReference>
<keyword evidence="26" id="KW-1185">Reference proteome</keyword>
<evidence type="ECO:0000256" key="12">
    <source>
        <dbReference type="ARBA" id="ARBA00022741"/>
    </source>
</evidence>
<keyword evidence="9 22" id="KW-0812">Transmembrane</keyword>
<keyword evidence="14 21" id="KW-0067">ATP-binding</keyword>
<evidence type="ECO:0000313" key="25">
    <source>
        <dbReference type="EMBL" id="TYI29509.1"/>
    </source>
</evidence>
<dbReference type="GO" id="GO:0099402">
    <property type="term" value="P:plant organ development"/>
    <property type="evidence" value="ECO:0007669"/>
    <property type="project" value="UniProtKB-ARBA"/>
</dbReference>
<dbReference type="Pfam" id="PF00560">
    <property type="entry name" value="LRR_1"/>
    <property type="match status" value="6"/>
</dbReference>
<dbReference type="InterPro" id="IPR017441">
    <property type="entry name" value="Protein_kinase_ATP_BS"/>
</dbReference>
<dbReference type="FunFam" id="3.30.200.20:FF:000661">
    <property type="entry name" value="Serine-threonine protein kinase plant-type"/>
    <property type="match status" value="1"/>
</dbReference>
<dbReference type="Pfam" id="PF08263">
    <property type="entry name" value="LRRNT_2"/>
    <property type="match status" value="1"/>
</dbReference>
<dbReference type="SMART" id="SM00365">
    <property type="entry name" value="LRR_SD22"/>
    <property type="match status" value="6"/>
</dbReference>
<dbReference type="InterPro" id="IPR001245">
    <property type="entry name" value="Ser-Thr/Tyr_kinase_cat_dom"/>
</dbReference>
<feature type="signal peptide" evidence="23">
    <location>
        <begin position="1"/>
        <end position="22"/>
    </location>
</feature>
<evidence type="ECO:0000256" key="17">
    <source>
        <dbReference type="ARBA" id="ARBA00023170"/>
    </source>
</evidence>
<dbReference type="InterPro" id="IPR011009">
    <property type="entry name" value="Kinase-like_dom_sf"/>
</dbReference>
<dbReference type="GO" id="GO:0005524">
    <property type="term" value="F:ATP binding"/>
    <property type="evidence" value="ECO:0007669"/>
    <property type="project" value="UniProtKB-UniRule"/>
</dbReference>
<reference evidence="25 26" key="1">
    <citation type="submission" date="2019-07" db="EMBL/GenBank/DDBJ databases">
        <title>WGS assembly of Gossypium tomentosum.</title>
        <authorList>
            <person name="Chen Z.J."/>
            <person name="Sreedasyam A."/>
            <person name="Ando A."/>
            <person name="Song Q."/>
            <person name="De L."/>
            <person name="Hulse-Kemp A."/>
            <person name="Ding M."/>
            <person name="Ye W."/>
            <person name="Kirkbride R."/>
            <person name="Jenkins J."/>
            <person name="Plott C."/>
            <person name="Lovell J."/>
            <person name="Lin Y.-M."/>
            <person name="Vaughn R."/>
            <person name="Liu B."/>
            <person name="Li W."/>
            <person name="Simpson S."/>
            <person name="Scheffler B."/>
            <person name="Saski C."/>
            <person name="Grover C."/>
            <person name="Hu G."/>
            <person name="Conover J."/>
            <person name="Carlson J."/>
            <person name="Shu S."/>
            <person name="Boston L."/>
            <person name="Williams M."/>
            <person name="Peterson D."/>
            <person name="Mcgee K."/>
            <person name="Jones D."/>
            <person name="Wendel J."/>
            <person name="Stelly D."/>
            <person name="Grimwood J."/>
            <person name="Schmutz J."/>
        </authorList>
    </citation>
    <scope>NUCLEOTIDE SEQUENCE [LARGE SCALE GENOMIC DNA]</scope>
    <source>
        <strain evidence="25">7179.01</strain>
    </source>
</reference>
<dbReference type="SMART" id="SM00369">
    <property type="entry name" value="LRR_TYP"/>
    <property type="match status" value="9"/>
</dbReference>
<keyword evidence="5" id="KW-0723">Serine/threonine-protein kinase</keyword>
<evidence type="ECO:0000313" key="26">
    <source>
        <dbReference type="Proteomes" id="UP000322667"/>
    </source>
</evidence>
<evidence type="ECO:0000256" key="13">
    <source>
        <dbReference type="ARBA" id="ARBA00022777"/>
    </source>
</evidence>
<dbReference type="Gene3D" id="3.80.10.10">
    <property type="entry name" value="Ribonuclease Inhibitor"/>
    <property type="match status" value="4"/>
</dbReference>
<dbReference type="InterPro" id="IPR032675">
    <property type="entry name" value="LRR_dom_sf"/>
</dbReference>
<dbReference type="SMART" id="SM00220">
    <property type="entry name" value="S_TKc"/>
    <property type="match status" value="1"/>
</dbReference>
<keyword evidence="6" id="KW-0597">Phosphoprotein</keyword>
<dbReference type="PANTHER" id="PTHR27008:SF583">
    <property type="entry name" value="LRR RECEPTOR-LIKE SERINE_THREONINE-PROTEIN KINASE FLS2"/>
    <property type="match status" value="1"/>
</dbReference>
<evidence type="ECO:0000256" key="6">
    <source>
        <dbReference type="ARBA" id="ARBA00022553"/>
    </source>
</evidence>
<dbReference type="PROSITE" id="PS50011">
    <property type="entry name" value="PROTEIN_KINASE_DOM"/>
    <property type="match status" value="1"/>
</dbReference>
<dbReference type="InterPro" id="IPR001611">
    <property type="entry name" value="Leu-rich_rpt"/>
</dbReference>
<dbReference type="PANTHER" id="PTHR27008">
    <property type="entry name" value="OS04G0122200 PROTEIN"/>
    <property type="match status" value="1"/>
</dbReference>
<dbReference type="Pfam" id="PF13855">
    <property type="entry name" value="LRR_8"/>
    <property type="match status" value="3"/>
</dbReference>
<dbReference type="GO" id="GO:0005886">
    <property type="term" value="C:plasma membrane"/>
    <property type="evidence" value="ECO:0007669"/>
    <property type="project" value="UniProtKB-SubCell"/>
</dbReference>
<evidence type="ECO:0000256" key="15">
    <source>
        <dbReference type="ARBA" id="ARBA00022989"/>
    </source>
</evidence>
<dbReference type="FunFam" id="3.80.10.10:FF:000095">
    <property type="entry name" value="LRR receptor-like serine/threonine-protein kinase GSO1"/>
    <property type="match status" value="2"/>
</dbReference>
<organism evidence="25 26">
    <name type="scientific">Gossypium tomentosum</name>
    <name type="common">Hawaiian cotton</name>
    <name type="synonym">Gossypium sandvicense</name>
    <dbReference type="NCBI Taxonomy" id="34277"/>
    <lineage>
        <taxon>Eukaryota</taxon>
        <taxon>Viridiplantae</taxon>
        <taxon>Streptophyta</taxon>
        <taxon>Embryophyta</taxon>
        <taxon>Tracheophyta</taxon>
        <taxon>Spermatophyta</taxon>
        <taxon>Magnoliopsida</taxon>
        <taxon>eudicotyledons</taxon>
        <taxon>Gunneridae</taxon>
        <taxon>Pentapetalae</taxon>
        <taxon>rosids</taxon>
        <taxon>malvids</taxon>
        <taxon>Malvales</taxon>
        <taxon>Malvaceae</taxon>
        <taxon>Malvoideae</taxon>
        <taxon>Gossypium</taxon>
    </lineage>
</organism>
<evidence type="ECO:0000256" key="22">
    <source>
        <dbReference type="SAM" id="Phobius"/>
    </source>
</evidence>
<keyword evidence="13" id="KW-0418">Kinase</keyword>
<keyword evidence="17" id="KW-0675">Receptor</keyword>
<dbReference type="Gene3D" id="3.30.200.20">
    <property type="entry name" value="Phosphorylase Kinase, domain 1"/>
    <property type="match status" value="1"/>
</dbReference>
<feature type="domain" description="Protein kinase" evidence="24">
    <location>
        <begin position="731"/>
        <end position="1011"/>
    </location>
</feature>
<name>A0A5D2QM78_GOSTO</name>
<evidence type="ECO:0000259" key="24">
    <source>
        <dbReference type="PROSITE" id="PS50011"/>
    </source>
</evidence>
<evidence type="ECO:0000256" key="3">
    <source>
        <dbReference type="ARBA" id="ARBA00012513"/>
    </source>
</evidence>
<evidence type="ECO:0000256" key="7">
    <source>
        <dbReference type="ARBA" id="ARBA00022614"/>
    </source>
</evidence>
<dbReference type="Proteomes" id="UP000322667">
    <property type="component" value="Chromosome A05"/>
</dbReference>
<dbReference type="AlphaFoldDB" id="A0A5D2QM78"/>
<keyword evidence="15 22" id="KW-1133">Transmembrane helix</keyword>
<keyword evidence="18" id="KW-0325">Glycoprotein</keyword>
<evidence type="ECO:0000256" key="16">
    <source>
        <dbReference type="ARBA" id="ARBA00023136"/>
    </source>
</evidence>
<dbReference type="InterPro" id="IPR008271">
    <property type="entry name" value="Ser/Thr_kinase_AS"/>
</dbReference>
<evidence type="ECO:0000256" key="5">
    <source>
        <dbReference type="ARBA" id="ARBA00022527"/>
    </source>
</evidence>
<dbReference type="InterPro" id="IPR051809">
    <property type="entry name" value="Plant_receptor-like_S/T_kinase"/>
</dbReference>
<keyword evidence="8" id="KW-0808">Transferase</keyword>
<evidence type="ECO:0000256" key="14">
    <source>
        <dbReference type="ARBA" id="ARBA00022840"/>
    </source>
</evidence>
<keyword evidence="4" id="KW-1003">Cell membrane</keyword>
<dbReference type="SUPFAM" id="SSF52047">
    <property type="entry name" value="RNI-like"/>
    <property type="match status" value="1"/>
</dbReference>
<comment type="subcellular location">
    <subcellularLocation>
        <location evidence="1">Cell membrane</location>
        <topology evidence="1">Single-pass membrane protein</topology>
    </subcellularLocation>
</comment>
<keyword evidence="12 21" id="KW-0547">Nucleotide-binding</keyword>
<dbReference type="GO" id="GO:0004674">
    <property type="term" value="F:protein serine/threonine kinase activity"/>
    <property type="evidence" value="ECO:0007669"/>
    <property type="project" value="UniProtKB-KW"/>
</dbReference>
<evidence type="ECO:0000256" key="8">
    <source>
        <dbReference type="ARBA" id="ARBA00022679"/>
    </source>
</evidence>
<dbReference type="SUPFAM" id="SSF52058">
    <property type="entry name" value="L domain-like"/>
    <property type="match status" value="1"/>
</dbReference>
<accession>A0A5D2QM78</accession>
<keyword evidence="11" id="KW-0677">Repeat</keyword>
<evidence type="ECO:0000256" key="2">
    <source>
        <dbReference type="ARBA" id="ARBA00008684"/>
    </source>
</evidence>
<sequence>MSIFHFLPSALMFFHCFMVTYTVTTRNLTTDQSVLLEFKHQINDPHGILVDNWTTSHSFCNWIGVTCGAKHKRIKALNLPNMNLIGTIPPELGNLSFLASLNLSGNGFHGDLQEELGQLSRLKLVDLSSNFFTGEIPSSFGRLNQVSDLVLSNNNLTGAIPPEISNLLNMRTLDLASNKLSGSIPSSIYNISSLRMDSLSFNGLSGKMPDDMCHHLPNLEALYLGTNELSGQIPKTINECKNLQVLALDYNQLSGSIPRSTGNLTALTELYLGGNNLEGKLPDIRSDSNLEELHLWGNNLSGNIPESISNVSKLRNIALMANSFSGHIPNSLGNLKFLEELRLWKNKLTIETNSNGEWSFFASLLNCKYLKVLDLSVNPLKGVLPTSISNLSQTLQVFSCADCRIEGTITMEIGSLNNAIILELTNNELIGSIPTTIGGLTNLQYLGLSGNELQGSIPHDLCGLKGLFELSLDDNELDGPLHPCLGELTSMRKLHLSFNKLHSSIPFSLWSLKDILKVDLSSNYFNGSLPLEIGKLSVLQHLNLSMNSLSNDIPSTIGNLRDLQVLALSSNRFQGLIPTSFGDLVSLESLDLSGNNLSGVIPRSLEGLRHLNNFNVSLNRLEGEIPSGGPFANFTSQSFMKNYALCGPPRLQVSPCKRNTHRNSKKTLLHVLKYVLPIVVSIIIVVTLIVVCTPLKKKRKSTNSTTIEDSFPLKEWKRISYDQLSKATDGFSGGNMLGSGSFGTVYKGILFDETEVAIKVFNLQIEGAFKSFDVECEVMSKIIHRNLVKVITCCSTTDFKALVLELMPNGNLEKCLYSNNHFLDILQRINIMIDVASALEYLHSGYSTPLIHCDLKPSNVFLDKDMIAHVGDFGIAKLLREVDSMKQTMTLATIGYMAPEYGSAGIISMKSDVYSYGILLMETFTRKKPTDEIFAGKMSMKHWVKTSLGNGIIGVGDSGLVQEDDKYFVVKANCISSIMKLALDCSAELPEDRTDMENVLSMLKNIRRKYLNDLAEN</sequence>
<dbReference type="PROSITE" id="PS00108">
    <property type="entry name" value="PROTEIN_KINASE_ST"/>
    <property type="match status" value="1"/>
</dbReference>
<dbReference type="Gene3D" id="1.10.510.10">
    <property type="entry name" value="Transferase(Phosphotransferase) domain 1"/>
    <property type="match status" value="1"/>
</dbReference>
<comment type="catalytic activity">
    <reaction evidence="19">
        <text>L-threonyl-[protein] + ATP = O-phospho-L-threonyl-[protein] + ADP + H(+)</text>
        <dbReference type="Rhea" id="RHEA:46608"/>
        <dbReference type="Rhea" id="RHEA-COMP:11060"/>
        <dbReference type="Rhea" id="RHEA-COMP:11605"/>
        <dbReference type="ChEBI" id="CHEBI:15378"/>
        <dbReference type="ChEBI" id="CHEBI:30013"/>
        <dbReference type="ChEBI" id="CHEBI:30616"/>
        <dbReference type="ChEBI" id="CHEBI:61977"/>
        <dbReference type="ChEBI" id="CHEBI:456216"/>
        <dbReference type="EC" id="2.7.11.1"/>
    </reaction>
</comment>
<feature type="transmembrane region" description="Helical" evidence="22">
    <location>
        <begin position="674"/>
        <end position="695"/>
    </location>
</feature>
<evidence type="ECO:0000256" key="9">
    <source>
        <dbReference type="ARBA" id="ARBA00022692"/>
    </source>
</evidence>
<comment type="catalytic activity">
    <reaction evidence="20">
        <text>L-seryl-[protein] + ATP = O-phospho-L-seryl-[protein] + ADP + H(+)</text>
        <dbReference type="Rhea" id="RHEA:17989"/>
        <dbReference type="Rhea" id="RHEA-COMP:9863"/>
        <dbReference type="Rhea" id="RHEA-COMP:11604"/>
        <dbReference type="ChEBI" id="CHEBI:15378"/>
        <dbReference type="ChEBI" id="CHEBI:29999"/>
        <dbReference type="ChEBI" id="CHEBI:30616"/>
        <dbReference type="ChEBI" id="CHEBI:83421"/>
        <dbReference type="ChEBI" id="CHEBI:456216"/>
        <dbReference type="EC" id="2.7.11.1"/>
    </reaction>
</comment>
<keyword evidence="10 23" id="KW-0732">Signal</keyword>
<keyword evidence="16 22" id="KW-0472">Membrane</keyword>